<dbReference type="PROSITE" id="PS51338">
    <property type="entry name" value="IMD"/>
    <property type="match status" value="1"/>
</dbReference>
<evidence type="ECO:0000259" key="2">
    <source>
        <dbReference type="PROSITE" id="PS51338"/>
    </source>
</evidence>
<protein>
    <recommendedName>
        <fullName evidence="2">IMD domain-containing protein</fullName>
    </recommendedName>
</protein>
<proteinExistence type="predicted"/>
<dbReference type="GO" id="GO:0030838">
    <property type="term" value="P:positive regulation of actin filament polymerization"/>
    <property type="evidence" value="ECO:0007669"/>
    <property type="project" value="TreeGrafter"/>
</dbReference>
<dbReference type="GO" id="GO:0007009">
    <property type="term" value="P:plasma membrane organization"/>
    <property type="evidence" value="ECO:0007669"/>
    <property type="project" value="InterPro"/>
</dbReference>
<dbReference type="AlphaFoldDB" id="A0A2I0SZ13"/>
<keyword evidence="4" id="KW-1185">Reference proteome</keyword>
<dbReference type="EMBL" id="KZ536321">
    <property type="protein sequence ID" value="PKU26788.1"/>
    <property type="molecule type" value="Genomic_DNA"/>
</dbReference>
<keyword evidence="1" id="KW-0732">Signal</keyword>
<organism evidence="3 4">
    <name type="scientific">Limosa lapponica baueri</name>
    <dbReference type="NCBI Taxonomy" id="1758121"/>
    <lineage>
        <taxon>Eukaryota</taxon>
        <taxon>Metazoa</taxon>
        <taxon>Chordata</taxon>
        <taxon>Craniata</taxon>
        <taxon>Vertebrata</taxon>
        <taxon>Euteleostomi</taxon>
        <taxon>Archelosauria</taxon>
        <taxon>Archosauria</taxon>
        <taxon>Dinosauria</taxon>
        <taxon>Saurischia</taxon>
        <taxon>Theropoda</taxon>
        <taxon>Coelurosauria</taxon>
        <taxon>Aves</taxon>
        <taxon>Neognathae</taxon>
        <taxon>Neoaves</taxon>
        <taxon>Charadriiformes</taxon>
        <taxon>Scolopacidae</taxon>
        <taxon>Limosa</taxon>
    </lineage>
</organism>
<feature type="signal peptide" evidence="1">
    <location>
        <begin position="1"/>
        <end position="31"/>
    </location>
</feature>
<name>A0A2I0SZ13_LIMLA</name>
<reference evidence="4" key="1">
    <citation type="submission" date="2017-11" db="EMBL/GenBank/DDBJ databases">
        <authorList>
            <person name="Lima N.C."/>
            <person name="Parody-Merino A.M."/>
            <person name="Battley P.F."/>
            <person name="Fidler A.E."/>
            <person name="Prosdocimi F."/>
        </authorList>
    </citation>
    <scope>NUCLEOTIDE SEQUENCE [LARGE SCALE GENOMIC DNA]</scope>
</reference>
<accession>A0A2I0SZ13</accession>
<dbReference type="GO" id="GO:0005829">
    <property type="term" value="C:cytosol"/>
    <property type="evidence" value="ECO:0007669"/>
    <property type="project" value="TreeGrafter"/>
</dbReference>
<dbReference type="GO" id="GO:0051764">
    <property type="term" value="P:actin crosslink formation"/>
    <property type="evidence" value="ECO:0007669"/>
    <property type="project" value="TreeGrafter"/>
</dbReference>
<dbReference type="GO" id="GO:0005654">
    <property type="term" value="C:nucleoplasm"/>
    <property type="evidence" value="ECO:0007669"/>
    <property type="project" value="TreeGrafter"/>
</dbReference>
<dbReference type="InterPro" id="IPR027681">
    <property type="entry name" value="IRSp53/IRTKS/Pinkbar"/>
</dbReference>
<dbReference type="Pfam" id="PF08397">
    <property type="entry name" value="IMD"/>
    <property type="match status" value="1"/>
</dbReference>
<gene>
    <name evidence="3" type="ORF">llap_22908</name>
</gene>
<evidence type="ECO:0000313" key="4">
    <source>
        <dbReference type="Proteomes" id="UP000233556"/>
    </source>
</evidence>
<dbReference type="InterPro" id="IPR027267">
    <property type="entry name" value="AH/BAR_dom_sf"/>
</dbReference>
<sequence length="107" mass="12038">MSPAPLTPRLTGKRQLKALMVVLVLVMYIEAISNKQGELENYVSDGYKTALTEERRRFCFLVEKQCAVAKSAITYHAKVSGSHRSHWSVGPWPPRQRVDAPVTSHCL</sequence>
<dbReference type="PANTHER" id="PTHR14206:SF3">
    <property type="entry name" value="BRAIN-SPECIFIC ANGIOGENESIS INHIBITOR 1-ASSOCIATED PROTEIN 2"/>
    <property type="match status" value="1"/>
</dbReference>
<dbReference type="Proteomes" id="UP000233556">
    <property type="component" value="Unassembled WGS sequence"/>
</dbReference>
<dbReference type="PANTHER" id="PTHR14206">
    <property type="entry name" value="BRAIN-SPECIFIC ANGIOGENESIS INHIBITOR 1-ASSOCIATED PROTEIN 2"/>
    <property type="match status" value="1"/>
</dbReference>
<dbReference type="OrthoDB" id="3800937at2759"/>
<evidence type="ECO:0000313" key="3">
    <source>
        <dbReference type="EMBL" id="PKU26788.1"/>
    </source>
</evidence>
<reference evidence="4" key="2">
    <citation type="submission" date="2017-12" db="EMBL/GenBank/DDBJ databases">
        <title>Genome sequence of the Bar-tailed Godwit (Limosa lapponica baueri).</title>
        <authorList>
            <person name="Lima N.C.B."/>
            <person name="Parody-Merino A.M."/>
            <person name="Battley P.F."/>
            <person name="Fidler A.E."/>
            <person name="Prosdocimi F."/>
        </authorList>
    </citation>
    <scope>NUCLEOTIDE SEQUENCE [LARGE SCALE GENOMIC DNA]</scope>
</reference>
<evidence type="ECO:0000256" key="1">
    <source>
        <dbReference type="SAM" id="SignalP"/>
    </source>
</evidence>
<dbReference type="GO" id="GO:0051017">
    <property type="term" value="P:actin filament bundle assembly"/>
    <property type="evidence" value="ECO:0007669"/>
    <property type="project" value="TreeGrafter"/>
</dbReference>
<dbReference type="SUPFAM" id="SSF103657">
    <property type="entry name" value="BAR/IMD domain-like"/>
    <property type="match status" value="1"/>
</dbReference>
<feature type="chain" id="PRO_5014129380" description="IMD domain-containing protein" evidence="1">
    <location>
        <begin position="32"/>
        <end position="107"/>
    </location>
</feature>
<dbReference type="Gene3D" id="1.20.1270.60">
    <property type="entry name" value="Arfaptin homology (AH) domain/BAR domain"/>
    <property type="match status" value="1"/>
</dbReference>
<dbReference type="InterPro" id="IPR013606">
    <property type="entry name" value="I-BAR_dom"/>
</dbReference>
<feature type="domain" description="IMD" evidence="2">
    <location>
        <begin position="1"/>
        <end position="107"/>
    </location>
</feature>